<dbReference type="InterPro" id="IPR008983">
    <property type="entry name" value="Tumour_necrosis_fac-like_dom"/>
</dbReference>
<dbReference type="GO" id="GO:0019867">
    <property type="term" value="C:outer membrane"/>
    <property type="evidence" value="ECO:0007669"/>
    <property type="project" value="InterPro"/>
</dbReference>
<feature type="domain" description="Trimeric autotransporter adhesin YadA-like head" evidence="1">
    <location>
        <begin position="170"/>
        <end position="189"/>
    </location>
</feature>
<dbReference type="Gene3D" id="2.150.10.10">
    <property type="entry name" value="Serralysin-like metalloprotease, C-terminal"/>
    <property type="match status" value="1"/>
</dbReference>
<dbReference type="CDD" id="cd12820">
    <property type="entry name" value="LbR_YadA-like"/>
    <property type="match status" value="1"/>
</dbReference>
<accession>A0A507ZZC7</accession>
<protein>
    <recommendedName>
        <fullName evidence="1">Trimeric autotransporter adhesin YadA-like head domain-containing protein</fullName>
    </recommendedName>
</protein>
<reference evidence="2 3" key="1">
    <citation type="submission" date="2019-06" db="EMBL/GenBank/DDBJ databases">
        <title>Flavibacter putida gen. nov., sp. nov., a novel marine bacterium of the family Flavobacteriaceae isolated from coastal seawater.</title>
        <authorList>
            <person name="Feng X."/>
        </authorList>
    </citation>
    <scope>NUCLEOTIDE SEQUENCE [LARGE SCALE GENOMIC DNA]</scope>
    <source>
        <strain evidence="2 3">PLHSN227</strain>
    </source>
</reference>
<dbReference type="SUPFAM" id="SSF101967">
    <property type="entry name" value="Adhesin YadA, collagen-binding domain"/>
    <property type="match status" value="1"/>
</dbReference>
<keyword evidence="3" id="KW-1185">Reference proteome</keyword>
<dbReference type="Gene3D" id="2.60.120.40">
    <property type="match status" value="1"/>
</dbReference>
<dbReference type="Pfam" id="PF05658">
    <property type="entry name" value="YadA_head"/>
    <property type="match status" value="4"/>
</dbReference>
<comment type="caution">
    <text evidence="2">The sequence shown here is derived from an EMBL/GenBank/DDBJ whole genome shotgun (WGS) entry which is preliminary data.</text>
</comment>
<name>A0A507ZZC7_9FLAO</name>
<gene>
    <name evidence="2" type="ORF">FKR84_02235</name>
</gene>
<feature type="domain" description="Trimeric autotransporter adhesin YadA-like head" evidence="1">
    <location>
        <begin position="197"/>
        <end position="219"/>
    </location>
</feature>
<dbReference type="InterPro" id="IPR011049">
    <property type="entry name" value="Serralysin-like_metalloprot_C"/>
</dbReference>
<proteinExistence type="predicted"/>
<sequence length="439" mass="46915">MSKKLHSPIYLHFYLIIFILFVVNSAFSQVGINTTNPHSSSILDIQAENQGLLLPRVDLGDVSNSTTINNPAESLLVWNTDAEGGGSRQGFYFYNGQTWISFNSKFLTNNSAVNEDLTIGTSSNNALDFVVNNQNFGGLKPNGAISLGPNSNSYGEEAIALGKNAGAEDKAIAIGKNSNSYGDNSISIGESAQAEDKAIAIGKNANAYGQQSISLGNNASAAQNAIAIGNNANAYSPNTIILGTDNTKIGVGTSQPTEKLEVNGNVKIVDGSQAEGKVLTSDATGKASWQYINSAFAEVYLDQDAEMEIGQYNNQIFPDAVEGLHSNNMQLSDNGIKPTINGIYRVTYTVTFQKENNSGADEIEVFISKNTNPIAGTSVKSRVEKNKKTTVSLTKMLSLQAYQKYYLGIKKTGDVPGNDTEIILFANATNLSVELLQAQ</sequence>
<dbReference type="Proteomes" id="UP000317169">
    <property type="component" value="Unassembled WGS sequence"/>
</dbReference>
<dbReference type="InterPro" id="IPR008640">
    <property type="entry name" value="Adhesin_Head_dom"/>
</dbReference>
<feature type="domain" description="Trimeric autotransporter adhesin YadA-like head" evidence="1">
    <location>
        <begin position="222"/>
        <end position="240"/>
    </location>
</feature>
<evidence type="ECO:0000259" key="1">
    <source>
        <dbReference type="Pfam" id="PF05658"/>
    </source>
</evidence>
<dbReference type="RefSeq" id="WP_141420565.1">
    <property type="nucleotide sequence ID" value="NZ_VIAR01000002.1"/>
</dbReference>
<dbReference type="EMBL" id="VIAR01000002">
    <property type="protein sequence ID" value="TQD40035.1"/>
    <property type="molecule type" value="Genomic_DNA"/>
</dbReference>
<evidence type="ECO:0000313" key="2">
    <source>
        <dbReference type="EMBL" id="TQD40035.1"/>
    </source>
</evidence>
<dbReference type="AlphaFoldDB" id="A0A507ZZC7"/>
<organism evidence="2 3">
    <name type="scientific">Haloflavibacter putidus</name>
    <dbReference type="NCBI Taxonomy" id="2576776"/>
    <lineage>
        <taxon>Bacteria</taxon>
        <taxon>Pseudomonadati</taxon>
        <taxon>Bacteroidota</taxon>
        <taxon>Flavobacteriia</taxon>
        <taxon>Flavobacteriales</taxon>
        <taxon>Flavobacteriaceae</taxon>
        <taxon>Haloflavibacter</taxon>
    </lineage>
</organism>
<evidence type="ECO:0000313" key="3">
    <source>
        <dbReference type="Proteomes" id="UP000317169"/>
    </source>
</evidence>
<feature type="domain" description="Trimeric autotransporter adhesin YadA-like head" evidence="1">
    <location>
        <begin position="143"/>
        <end position="165"/>
    </location>
</feature>
<dbReference type="OrthoDB" id="1247310at2"/>